<proteinExistence type="predicted"/>
<feature type="non-terminal residue" evidence="1">
    <location>
        <position position="1"/>
    </location>
</feature>
<evidence type="ECO:0008006" key="3">
    <source>
        <dbReference type="Google" id="ProtNLM"/>
    </source>
</evidence>
<accession>A0A0C3CJP0</accession>
<dbReference type="HOGENOM" id="CLU_2386422_0_0_1"/>
<sequence length="94" mass="10957">MVSALGKFPGSLWTRWEKRDEYFDEDANSLWPGYTSPSSRKTPNRKLLYVKPSERMTQLEASAFEHLVSRMACLEAEKRITMDEVVGMLPKEWN</sequence>
<evidence type="ECO:0000313" key="1">
    <source>
        <dbReference type="EMBL" id="KIM43981.1"/>
    </source>
</evidence>
<dbReference type="AlphaFoldDB" id="A0A0C3CJP0"/>
<evidence type="ECO:0000313" key="2">
    <source>
        <dbReference type="Proteomes" id="UP000053424"/>
    </source>
</evidence>
<name>A0A0C3CJP0_HEBCY</name>
<reference evidence="2" key="2">
    <citation type="submission" date="2015-01" db="EMBL/GenBank/DDBJ databases">
        <title>Evolutionary Origins and Diversification of the Mycorrhizal Mutualists.</title>
        <authorList>
            <consortium name="DOE Joint Genome Institute"/>
            <consortium name="Mycorrhizal Genomics Consortium"/>
            <person name="Kohler A."/>
            <person name="Kuo A."/>
            <person name="Nagy L.G."/>
            <person name="Floudas D."/>
            <person name="Copeland A."/>
            <person name="Barry K.W."/>
            <person name="Cichocki N."/>
            <person name="Veneault-Fourrey C."/>
            <person name="LaButti K."/>
            <person name="Lindquist E.A."/>
            <person name="Lipzen A."/>
            <person name="Lundell T."/>
            <person name="Morin E."/>
            <person name="Murat C."/>
            <person name="Riley R."/>
            <person name="Ohm R."/>
            <person name="Sun H."/>
            <person name="Tunlid A."/>
            <person name="Henrissat B."/>
            <person name="Grigoriev I.V."/>
            <person name="Hibbett D.S."/>
            <person name="Martin F."/>
        </authorList>
    </citation>
    <scope>NUCLEOTIDE SEQUENCE [LARGE SCALE GENOMIC DNA]</scope>
    <source>
        <strain evidence="2">h7</strain>
    </source>
</reference>
<reference evidence="1 2" key="1">
    <citation type="submission" date="2014-04" db="EMBL/GenBank/DDBJ databases">
        <authorList>
            <consortium name="DOE Joint Genome Institute"/>
            <person name="Kuo A."/>
            <person name="Gay G."/>
            <person name="Dore J."/>
            <person name="Kohler A."/>
            <person name="Nagy L.G."/>
            <person name="Floudas D."/>
            <person name="Copeland A."/>
            <person name="Barry K.W."/>
            <person name="Cichocki N."/>
            <person name="Veneault-Fourrey C."/>
            <person name="LaButti K."/>
            <person name="Lindquist E.A."/>
            <person name="Lipzen A."/>
            <person name="Lundell T."/>
            <person name="Morin E."/>
            <person name="Murat C."/>
            <person name="Sun H."/>
            <person name="Tunlid A."/>
            <person name="Henrissat B."/>
            <person name="Grigoriev I.V."/>
            <person name="Hibbett D.S."/>
            <person name="Martin F."/>
            <person name="Nordberg H.P."/>
            <person name="Cantor M.N."/>
            <person name="Hua S.X."/>
        </authorList>
    </citation>
    <scope>NUCLEOTIDE SEQUENCE [LARGE SCALE GENOMIC DNA]</scope>
    <source>
        <strain evidence="2">h7</strain>
    </source>
</reference>
<gene>
    <name evidence="1" type="ORF">M413DRAFT_443046</name>
</gene>
<dbReference type="Proteomes" id="UP000053424">
    <property type="component" value="Unassembled WGS sequence"/>
</dbReference>
<protein>
    <recommendedName>
        <fullName evidence="3">Protein kinase domain-containing protein</fullName>
    </recommendedName>
</protein>
<organism evidence="1 2">
    <name type="scientific">Hebeloma cylindrosporum</name>
    <dbReference type="NCBI Taxonomy" id="76867"/>
    <lineage>
        <taxon>Eukaryota</taxon>
        <taxon>Fungi</taxon>
        <taxon>Dikarya</taxon>
        <taxon>Basidiomycota</taxon>
        <taxon>Agaricomycotina</taxon>
        <taxon>Agaricomycetes</taxon>
        <taxon>Agaricomycetidae</taxon>
        <taxon>Agaricales</taxon>
        <taxon>Agaricineae</taxon>
        <taxon>Hymenogastraceae</taxon>
        <taxon>Hebeloma</taxon>
    </lineage>
</organism>
<keyword evidence="2" id="KW-1185">Reference proteome</keyword>
<dbReference type="EMBL" id="KN831774">
    <property type="protein sequence ID" value="KIM43981.1"/>
    <property type="molecule type" value="Genomic_DNA"/>
</dbReference>
<dbReference type="Gene3D" id="1.10.510.10">
    <property type="entry name" value="Transferase(Phosphotransferase) domain 1"/>
    <property type="match status" value="1"/>
</dbReference>
<dbReference type="OrthoDB" id="5979581at2759"/>